<evidence type="ECO:0008006" key="2">
    <source>
        <dbReference type="Google" id="ProtNLM"/>
    </source>
</evidence>
<name>X1EDN6_9ZZZZ</name>
<protein>
    <recommendedName>
        <fullName evidence="2">Peptidase M20 dimerisation domain-containing protein</fullName>
    </recommendedName>
</protein>
<dbReference type="Pfam" id="PF01546">
    <property type="entry name" value="Peptidase_M20"/>
    <property type="match status" value="1"/>
</dbReference>
<dbReference type="InterPro" id="IPR017439">
    <property type="entry name" value="Amidohydrolase"/>
</dbReference>
<dbReference type="InterPro" id="IPR017144">
    <property type="entry name" value="Xaa-Arg_dipeptidase"/>
</dbReference>
<dbReference type="PANTHER" id="PTHR30575">
    <property type="entry name" value="PEPTIDASE M20"/>
    <property type="match status" value="1"/>
</dbReference>
<dbReference type="EMBL" id="BARU01002741">
    <property type="protein sequence ID" value="GAH30722.1"/>
    <property type="molecule type" value="Genomic_DNA"/>
</dbReference>
<gene>
    <name evidence="1" type="ORF">S03H2_06311</name>
</gene>
<reference evidence="1" key="1">
    <citation type="journal article" date="2014" name="Front. Microbiol.">
        <title>High frequency of phylogenetically diverse reductive dehalogenase-homologous genes in deep subseafloor sedimentary metagenomes.</title>
        <authorList>
            <person name="Kawai M."/>
            <person name="Futagami T."/>
            <person name="Toyoda A."/>
            <person name="Takaki Y."/>
            <person name="Nishi S."/>
            <person name="Hori S."/>
            <person name="Arai W."/>
            <person name="Tsubouchi T."/>
            <person name="Morono Y."/>
            <person name="Uchiyama I."/>
            <person name="Ito T."/>
            <person name="Fujiyama A."/>
            <person name="Inagaki F."/>
            <person name="Takami H."/>
        </authorList>
    </citation>
    <scope>NUCLEOTIDE SEQUENCE</scope>
    <source>
        <strain evidence="1">Expedition CK06-06</strain>
    </source>
</reference>
<dbReference type="InterPro" id="IPR036264">
    <property type="entry name" value="Bact_exopeptidase_dim_dom"/>
</dbReference>
<comment type="caution">
    <text evidence="1">The sequence shown here is derived from an EMBL/GenBank/DDBJ whole genome shotgun (WGS) entry which is preliminary data.</text>
</comment>
<dbReference type="AlphaFoldDB" id="X1EDN6"/>
<dbReference type="NCBIfam" id="TIGR01891">
    <property type="entry name" value="amidohydrolases"/>
    <property type="match status" value="1"/>
</dbReference>
<dbReference type="GO" id="GO:0016805">
    <property type="term" value="F:dipeptidase activity"/>
    <property type="evidence" value="ECO:0007669"/>
    <property type="project" value="InterPro"/>
</dbReference>
<dbReference type="SUPFAM" id="SSF53187">
    <property type="entry name" value="Zn-dependent exopeptidases"/>
    <property type="match status" value="1"/>
</dbReference>
<dbReference type="PIRSF" id="PIRSF037226">
    <property type="entry name" value="Amidohydrolase_ACY1L2_prd"/>
    <property type="match status" value="1"/>
</dbReference>
<dbReference type="GO" id="GO:0046657">
    <property type="term" value="P:folic acid catabolic process"/>
    <property type="evidence" value="ECO:0007669"/>
    <property type="project" value="TreeGrafter"/>
</dbReference>
<dbReference type="SUPFAM" id="SSF55031">
    <property type="entry name" value="Bacterial exopeptidase dimerisation domain"/>
    <property type="match status" value="1"/>
</dbReference>
<proteinExistence type="predicted"/>
<dbReference type="InterPro" id="IPR002933">
    <property type="entry name" value="Peptidase_M20"/>
</dbReference>
<dbReference type="InterPro" id="IPR052030">
    <property type="entry name" value="Peptidase_M20/M20A_hydrolases"/>
</dbReference>
<feature type="non-terminal residue" evidence="1">
    <location>
        <position position="355"/>
    </location>
</feature>
<accession>X1EDN6</accession>
<dbReference type="Gene3D" id="3.40.630.10">
    <property type="entry name" value="Zn peptidases"/>
    <property type="match status" value="1"/>
</dbReference>
<feature type="non-terminal residue" evidence="1">
    <location>
        <position position="1"/>
    </location>
</feature>
<sequence length="355" mass="38033">FEEFKAAKRLTGLLEKGGFEVERGIGGLDTAFRAIFPNFSSKGPTVALLAEYDALPKLGHACAHNIIASSAVGAALALKQIMPDLEGALQVIGTPGEEEGGGKVILVKSGIFDSVDITMMVHPWNKTALAATSLARVKVGIEFRGKPAHSFAHQEQGINALAATIQTFVAINALREHLKHSKSMVHGIITHGGESAITVPDYSSSMFFIMTPDIDYCREVFKKVKSCAEGAASMTGAEVSFNSYGELKELIPNQALAEVFGKNLEELGVEIDKRGLFEGILCATDAGDVSHVVPTIQPYICLDKNLIWHTPEVAKASVSKEGRKVLVNSAKALAMTAIDLYANKDLLEKVKGRVQ</sequence>
<dbReference type="PANTHER" id="PTHR30575:SF0">
    <property type="entry name" value="XAA-ARG DIPEPTIDASE"/>
    <property type="match status" value="1"/>
</dbReference>
<organism evidence="1">
    <name type="scientific">marine sediment metagenome</name>
    <dbReference type="NCBI Taxonomy" id="412755"/>
    <lineage>
        <taxon>unclassified sequences</taxon>
        <taxon>metagenomes</taxon>
        <taxon>ecological metagenomes</taxon>
    </lineage>
</organism>
<dbReference type="Gene3D" id="3.30.70.360">
    <property type="match status" value="1"/>
</dbReference>
<evidence type="ECO:0000313" key="1">
    <source>
        <dbReference type="EMBL" id="GAH30722.1"/>
    </source>
</evidence>
<dbReference type="GO" id="GO:0005737">
    <property type="term" value="C:cytoplasm"/>
    <property type="evidence" value="ECO:0007669"/>
    <property type="project" value="TreeGrafter"/>
</dbReference>
<dbReference type="GO" id="GO:0071713">
    <property type="term" value="F:para-aminobenzoyl-glutamate hydrolase activity"/>
    <property type="evidence" value="ECO:0007669"/>
    <property type="project" value="TreeGrafter"/>
</dbReference>